<keyword evidence="5 9" id="KW-0169">Cobalamin biosynthesis</keyword>
<proteinExistence type="inferred from homology"/>
<evidence type="ECO:0000313" key="10">
    <source>
        <dbReference type="EMBL" id="QTM00028.1"/>
    </source>
</evidence>
<dbReference type="PANTHER" id="PTHR34308:SF1">
    <property type="entry name" value="COBALAMIN BIOSYNTHESIS PROTEIN CBIB"/>
    <property type="match status" value="1"/>
</dbReference>
<dbReference type="GO" id="GO:0005886">
    <property type="term" value="C:plasma membrane"/>
    <property type="evidence" value="ECO:0007669"/>
    <property type="project" value="UniProtKB-SubCell"/>
</dbReference>
<reference evidence="10" key="1">
    <citation type="submission" date="2019-12" db="EMBL/GenBank/DDBJ databases">
        <authorList>
            <person name="zhang j."/>
            <person name="sun C.M."/>
        </authorList>
    </citation>
    <scope>NUCLEOTIDE SEQUENCE</scope>
    <source>
        <strain evidence="10">NS-1</strain>
    </source>
</reference>
<protein>
    <recommendedName>
        <fullName evidence="9">Cobalamin biosynthesis protein CobD</fullName>
    </recommendedName>
</protein>
<dbReference type="GO" id="GO:0015420">
    <property type="term" value="F:ABC-type vitamin B12 transporter activity"/>
    <property type="evidence" value="ECO:0007669"/>
    <property type="project" value="UniProtKB-UniRule"/>
</dbReference>
<dbReference type="HAMAP" id="MF_00024">
    <property type="entry name" value="CobD_CbiB"/>
    <property type="match status" value="1"/>
</dbReference>
<comment type="caution">
    <text evidence="9">Lacks conserved residue(s) required for the propagation of feature annotation.</text>
</comment>
<accession>A0A8A7KMF3</accession>
<evidence type="ECO:0000313" key="11">
    <source>
        <dbReference type="Proteomes" id="UP000665020"/>
    </source>
</evidence>
<keyword evidence="6 9" id="KW-0812">Transmembrane</keyword>
<evidence type="ECO:0000256" key="1">
    <source>
        <dbReference type="ARBA" id="ARBA00004651"/>
    </source>
</evidence>
<feature type="transmembrane region" description="Helical" evidence="9">
    <location>
        <begin position="297"/>
        <end position="315"/>
    </location>
</feature>
<dbReference type="AlphaFoldDB" id="A0A8A7KMF3"/>
<dbReference type="UniPathway" id="UPA00148"/>
<feature type="transmembrane region" description="Helical" evidence="9">
    <location>
        <begin position="6"/>
        <end position="31"/>
    </location>
</feature>
<evidence type="ECO:0000256" key="9">
    <source>
        <dbReference type="HAMAP-Rule" id="MF_00024"/>
    </source>
</evidence>
<evidence type="ECO:0000256" key="2">
    <source>
        <dbReference type="ARBA" id="ARBA00004953"/>
    </source>
</evidence>
<keyword evidence="4 9" id="KW-1003">Cell membrane</keyword>
<gene>
    <name evidence="9 10" type="primary">cobD</name>
    <name evidence="10" type="ORF">GM661_12835</name>
</gene>
<dbReference type="Pfam" id="PF03186">
    <property type="entry name" value="CobD_Cbib"/>
    <property type="match status" value="1"/>
</dbReference>
<evidence type="ECO:0000256" key="6">
    <source>
        <dbReference type="ARBA" id="ARBA00022692"/>
    </source>
</evidence>
<sequence>MDYFLFLIMAIIIDLIIGDPLWITHPVVYIGRLISLLERIFRILAKSPGAQRIAGISEVLIVIVFTYLGTYFIIEFFYGLHYIVGIILSIYLLQSTIAIKGLVQAGNQIYGLLEQDKLSLAREAVNKIVGRDCDSLKEEGVVRAAIETLAENTSDGILAPIFFYLLGGVPLAMTYKAVNTLDSMLGYKNDRYRYYGWAAARLDDLVNLIPARITGICLCLAAGLTGQNLMRSCQIMFRDAAKHPSLNAGYPEGAVAGALGIRLGGINYYHGQASFRAYLGDKLREFKRQDIKIVNRMIYVSIIIFLLIVMVVIVFV</sequence>
<dbReference type="PANTHER" id="PTHR34308">
    <property type="entry name" value="COBALAMIN BIOSYNTHESIS PROTEIN CBIB"/>
    <property type="match status" value="1"/>
</dbReference>
<dbReference type="InterPro" id="IPR004485">
    <property type="entry name" value="Cobalamin_biosynth_CobD/CbiB"/>
</dbReference>
<dbReference type="GO" id="GO:0009236">
    <property type="term" value="P:cobalamin biosynthetic process"/>
    <property type="evidence" value="ECO:0007669"/>
    <property type="project" value="UniProtKB-UniRule"/>
</dbReference>
<evidence type="ECO:0000256" key="5">
    <source>
        <dbReference type="ARBA" id="ARBA00022573"/>
    </source>
</evidence>
<keyword evidence="7 9" id="KW-1133">Transmembrane helix</keyword>
<evidence type="ECO:0000256" key="8">
    <source>
        <dbReference type="ARBA" id="ARBA00023136"/>
    </source>
</evidence>
<evidence type="ECO:0000256" key="7">
    <source>
        <dbReference type="ARBA" id="ARBA00022989"/>
    </source>
</evidence>
<evidence type="ECO:0000256" key="4">
    <source>
        <dbReference type="ARBA" id="ARBA00022475"/>
    </source>
</evidence>
<comment type="subcellular location">
    <subcellularLocation>
        <location evidence="1 9">Cell membrane</location>
        <topology evidence="1 9">Multi-pass membrane protein</topology>
    </subcellularLocation>
</comment>
<comment type="similarity">
    <text evidence="3 9">Belongs to the CobD/CbiB family.</text>
</comment>
<comment type="pathway">
    <text evidence="2 9">Cofactor biosynthesis; adenosylcobalamin biosynthesis.</text>
</comment>
<dbReference type="GO" id="GO:0048472">
    <property type="term" value="F:threonine-phosphate decarboxylase activity"/>
    <property type="evidence" value="ECO:0007669"/>
    <property type="project" value="InterPro"/>
</dbReference>
<keyword evidence="11" id="KW-1185">Reference proteome</keyword>
<dbReference type="NCBIfam" id="TIGR00380">
    <property type="entry name" value="cobal_cbiB"/>
    <property type="match status" value="1"/>
</dbReference>
<dbReference type="KEGG" id="ifn:GM661_12835"/>
<evidence type="ECO:0000256" key="3">
    <source>
        <dbReference type="ARBA" id="ARBA00006263"/>
    </source>
</evidence>
<name>A0A8A7KMF3_9FIRM</name>
<dbReference type="EMBL" id="CP046640">
    <property type="protein sequence ID" value="QTM00028.1"/>
    <property type="molecule type" value="Genomic_DNA"/>
</dbReference>
<comment type="function">
    <text evidence="9">Converts cobyric acid to cobinamide by the addition of aminopropanol on the F carboxylic group.</text>
</comment>
<organism evidence="10 11">
    <name type="scientific">Iocasia fonsfrigidae</name>
    <dbReference type="NCBI Taxonomy" id="2682810"/>
    <lineage>
        <taxon>Bacteria</taxon>
        <taxon>Bacillati</taxon>
        <taxon>Bacillota</taxon>
        <taxon>Clostridia</taxon>
        <taxon>Halanaerobiales</taxon>
        <taxon>Halanaerobiaceae</taxon>
        <taxon>Iocasia</taxon>
    </lineage>
</organism>
<dbReference type="Proteomes" id="UP000665020">
    <property type="component" value="Chromosome"/>
</dbReference>
<feature type="transmembrane region" description="Helical" evidence="9">
    <location>
        <begin position="52"/>
        <end position="74"/>
    </location>
</feature>
<keyword evidence="8 9" id="KW-0472">Membrane</keyword>
<feature type="transmembrane region" description="Helical" evidence="9">
    <location>
        <begin position="80"/>
        <end position="103"/>
    </location>
</feature>